<protein>
    <recommendedName>
        <fullName evidence="13">Elongation factor 3</fullName>
    </recommendedName>
    <alternativeName>
        <fullName evidence="14">Eukaryotic elongation factor 3</fullName>
    </alternativeName>
</protein>
<dbReference type="GO" id="GO:0005524">
    <property type="term" value="F:ATP binding"/>
    <property type="evidence" value="ECO:0007669"/>
    <property type="project" value="UniProtKB-KW"/>
</dbReference>
<dbReference type="SUPFAM" id="SSF52540">
    <property type="entry name" value="P-loop containing nucleoside triphosphate hydrolases"/>
    <property type="match status" value="2"/>
</dbReference>
<keyword evidence="4" id="KW-0963">Cytoplasm</keyword>
<keyword evidence="7" id="KW-0251">Elongation factor</keyword>
<proteinExistence type="inferred from homology"/>
<keyword evidence="5" id="KW-0677">Repeat</keyword>
<evidence type="ECO:0000256" key="15">
    <source>
        <dbReference type="SAM" id="MobiDB-lite"/>
    </source>
</evidence>
<evidence type="ECO:0000256" key="13">
    <source>
        <dbReference type="ARBA" id="ARBA00050030"/>
    </source>
</evidence>
<dbReference type="FunFam" id="3.40.50.300:FF:000193">
    <property type="entry name" value="Probable Elongation factor 3"/>
    <property type="match status" value="1"/>
</dbReference>
<dbReference type="InterPro" id="IPR047038">
    <property type="entry name" value="eEF3_chromodomain-like_sf"/>
</dbReference>
<feature type="region of interest" description="Disordered" evidence="15">
    <location>
        <begin position="1"/>
        <end position="49"/>
    </location>
</feature>
<dbReference type="FunFam" id="2.40.50.990:FF:000002">
    <property type="entry name" value="mRNA export factor elf1"/>
    <property type="match status" value="1"/>
</dbReference>
<feature type="compositionally biased region" description="Polar residues" evidence="15">
    <location>
        <begin position="21"/>
        <end position="44"/>
    </location>
</feature>
<feature type="region of interest" description="Disordered" evidence="15">
    <location>
        <begin position="1077"/>
        <end position="1105"/>
    </location>
</feature>
<dbReference type="Gene3D" id="3.40.50.300">
    <property type="entry name" value="P-loop containing nucleotide triphosphate hydrolases"/>
    <property type="match status" value="2"/>
</dbReference>
<dbReference type="PROSITE" id="PS00211">
    <property type="entry name" value="ABC_TRANSPORTER_1"/>
    <property type="match status" value="2"/>
</dbReference>
<keyword evidence="11" id="KW-0648">Protein biosynthesis</keyword>
<dbReference type="InterPro" id="IPR050611">
    <property type="entry name" value="ABCF"/>
</dbReference>
<evidence type="ECO:0000256" key="2">
    <source>
        <dbReference type="ARBA" id="ARBA00004815"/>
    </source>
</evidence>
<comment type="similarity">
    <text evidence="3">Belongs to the ABC transporter superfamily. ABCF family. EF3 subfamily.</text>
</comment>
<dbReference type="FunFam" id="1.25.10.10:FF:000076">
    <property type="entry name" value="Elongation factor 3"/>
    <property type="match status" value="1"/>
</dbReference>
<evidence type="ECO:0000256" key="10">
    <source>
        <dbReference type="ARBA" id="ARBA00022884"/>
    </source>
</evidence>
<name>A0A9P8A5S9_MORAP</name>
<dbReference type="GO" id="GO:0003746">
    <property type="term" value="F:translation elongation factor activity"/>
    <property type="evidence" value="ECO:0007669"/>
    <property type="project" value="UniProtKB-KW"/>
</dbReference>
<dbReference type="Proteomes" id="UP000717515">
    <property type="component" value="Unassembled WGS sequence"/>
</dbReference>
<evidence type="ECO:0000256" key="4">
    <source>
        <dbReference type="ARBA" id="ARBA00022490"/>
    </source>
</evidence>
<evidence type="ECO:0000256" key="12">
    <source>
        <dbReference type="ARBA" id="ARBA00049360"/>
    </source>
</evidence>
<dbReference type="PANTHER" id="PTHR19211">
    <property type="entry name" value="ATP-BINDING TRANSPORT PROTEIN-RELATED"/>
    <property type="match status" value="1"/>
</dbReference>
<dbReference type="GO" id="GO:0005737">
    <property type="term" value="C:cytoplasm"/>
    <property type="evidence" value="ECO:0007669"/>
    <property type="project" value="UniProtKB-SubCell"/>
</dbReference>
<dbReference type="SMART" id="SM00382">
    <property type="entry name" value="AAA"/>
    <property type="match status" value="2"/>
</dbReference>
<dbReference type="GO" id="GO:0016887">
    <property type="term" value="F:ATP hydrolysis activity"/>
    <property type="evidence" value="ECO:0007669"/>
    <property type="project" value="InterPro"/>
</dbReference>
<dbReference type="GO" id="GO:0003723">
    <property type="term" value="F:RNA binding"/>
    <property type="evidence" value="ECO:0007669"/>
    <property type="project" value="UniProtKB-KW"/>
</dbReference>
<dbReference type="InterPro" id="IPR016024">
    <property type="entry name" value="ARM-type_fold"/>
</dbReference>
<dbReference type="InterPro" id="IPR016197">
    <property type="entry name" value="Chromo-like_dom_sf"/>
</dbReference>
<dbReference type="Gene3D" id="1.20.1390.20">
    <property type="match status" value="1"/>
</dbReference>
<evidence type="ECO:0000256" key="9">
    <source>
        <dbReference type="ARBA" id="ARBA00022840"/>
    </source>
</evidence>
<dbReference type="PANTHER" id="PTHR19211:SF5">
    <property type="entry name" value="ELONGATION FACTOR 3A-RELATED"/>
    <property type="match status" value="1"/>
</dbReference>
<evidence type="ECO:0000313" key="17">
    <source>
        <dbReference type="EMBL" id="KAG9324065.1"/>
    </source>
</evidence>
<dbReference type="Pfam" id="PF24984">
    <property type="entry name" value="HEAT_EF3_GNC1"/>
    <property type="match status" value="1"/>
</dbReference>
<dbReference type="AlphaFoldDB" id="A0A9P8A5S9"/>
<dbReference type="InterPro" id="IPR027417">
    <property type="entry name" value="P-loop_NTPase"/>
</dbReference>
<dbReference type="InterPro" id="IPR003439">
    <property type="entry name" value="ABC_transporter-like_ATP-bd"/>
</dbReference>
<gene>
    <name evidence="17" type="ORF">KVV02_003991</name>
</gene>
<comment type="catalytic activity">
    <reaction evidence="12">
        <text>ATP + H2O = ADP + phosphate + H(+)</text>
        <dbReference type="Rhea" id="RHEA:13065"/>
        <dbReference type="ChEBI" id="CHEBI:15377"/>
        <dbReference type="ChEBI" id="CHEBI:15378"/>
        <dbReference type="ChEBI" id="CHEBI:30616"/>
        <dbReference type="ChEBI" id="CHEBI:43474"/>
        <dbReference type="ChEBI" id="CHEBI:456216"/>
    </reaction>
</comment>
<evidence type="ECO:0000256" key="14">
    <source>
        <dbReference type="ARBA" id="ARBA00050045"/>
    </source>
</evidence>
<keyword evidence="6" id="KW-0547">Nucleotide-binding</keyword>
<dbReference type="SMART" id="SM00298">
    <property type="entry name" value="CHROMO"/>
    <property type="match status" value="1"/>
</dbReference>
<evidence type="ECO:0000256" key="8">
    <source>
        <dbReference type="ARBA" id="ARBA00022801"/>
    </source>
</evidence>
<comment type="pathway">
    <text evidence="2">Protein biosynthesis; polypeptide chain elongation.</text>
</comment>
<evidence type="ECO:0000256" key="3">
    <source>
        <dbReference type="ARBA" id="ARBA00011054"/>
    </source>
</evidence>
<dbReference type="InterPro" id="IPR047036">
    <property type="entry name" value="EF3_4HB_sf"/>
</dbReference>
<dbReference type="InterPro" id="IPR003593">
    <property type="entry name" value="AAA+_ATPase"/>
</dbReference>
<reference evidence="17" key="1">
    <citation type="submission" date="2021-07" db="EMBL/GenBank/DDBJ databases">
        <title>Draft genome of Mortierella alpina, strain LL118, isolated from an aspen leaf litter sample.</title>
        <authorList>
            <person name="Yang S."/>
            <person name="Vinatzer B.A."/>
        </authorList>
    </citation>
    <scope>NUCLEOTIDE SEQUENCE</scope>
    <source>
        <strain evidence="17">LL118</strain>
    </source>
</reference>
<dbReference type="InterPro" id="IPR000953">
    <property type="entry name" value="Chromo/chromo_shadow_dom"/>
</dbReference>
<dbReference type="CDD" id="cd03221">
    <property type="entry name" value="ABCF_EF-3"/>
    <property type="match status" value="2"/>
</dbReference>
<evidence type="ECO:0000256" key="1">
    <source>
        <dbReference type="ARBA" id="ARBA00004496"/>
    </source>
</evidence>
<evidence type="ECO:0000256" key="11">
    <source>
        <dbReference type="ARBA" id="ARBA00022917"/>
    </source>
</evidence>
<evidence type="ECO:0000256" key="7">
    <source>
        <dbReference type="ARBA" id="ARBA00022768"/>
    </source>
</evidence>
<dbReference type="InterPro" id="IPR017871">
    <property type="entry name" value="ABC_transporter-like_CS"/>
</dbReference>
<evidence type="ECO:0000256" key="6">
    <source>
        <dbReference type="ARBA" id="ARBA00022741"/>
    </source>
</evidence>
<dbReference type="EMBL" id="JAIFTL010000078">
    <property type="protein sequence ID" value="KAG9324065.1"/>
    <property type="molecule type" value="Genomic_DNA"/>
</dbReference>
<sequence>MTRAQGAGQKGIGKWPRQRSKGTQGQTASSRTSQDKSAAMTQMTPFRPHSTFLLGQPRNRVMSEHTAPTNVLGDLIKATQAQTSTDARKAHAVKVADEVKRLGLVATFHDAQLVKTLTSLLENKKQPAHRETAYMILAQVSKAVGQPGEPYLVPLVPKVLDGYADKVVSIRDAADEASKAIMALPSRYAVKLLLPVLFDSIENGRWQSQCGSLQLLAGLSKTSPKQISKCLSEIVPVLSASMWSTRPEVRVEATKATTACFDVVGNPDLISSIPYLVGCINRPEEAPECIHQLASTTFVTTVEEPTLAIMCPLLVRGLAERTPSIQRQTAVIIDNMCKLVENPAHAQQFLPKLMPGLDRMIEIGASPELRSVAERARATLVRVGGGEKAQEESTLNIAYEVKPAEVLETLTKMIGASVKMDGFVKISLSYSATLCSELITSRDFEADAWDASVEPYLRTFASKDEAKRISGALHKFYVDYDAKNTSAQAAVTDVEEGELLCDCEFSLAYGGMILLNKTRLNLRRGQRYGLCGPNGVGKSTLMRAIADGQLEGFPPADELRTVFVEHNLQAEDADLPVVEFMFADPKLGDIPHDEVVSKLSSVGFTSAMQQQAVGSLSGGWKMKLELARAMLMNADILLLDEPTNHLDVANVAWLENYLTSLTNVTSMIVSHDSSFLDTVCTGIIHYESRKLKKYRGNLSKFVEQYPDAKSYYELKSSLVTFKLPEPGFLDGVKSKDKSLLRFVNISFTYPGNTVPTIKNMSAQVSLNSRVAVVGPNGAGKSTLIKVLTGETIPQVGDVIKHPNLRVAYVAQHAFHHVEQHLTKTPNEYIRWRYQYGEDRELASKASRKITPEEEAQMKKLIQWEINDKMEKVQIEDLYGRRKAKRSFEYEVQFVGRTYEDNAWIAREKLEEWGFDKLLQAFDDKEAARAGAWTRSLTAVEVEKHLGDLGLPAEFATHNHIKGLSGGQKVKVVLAAAMWLNPHILVLDEPTNYLDRDSLGALTEALREFGGGVVIISHHRDFTEAICGETWSINAGELAVTGNNYTQRVESKIVLKEAETKIDAFGNIEKVKSTRKLSRKELKDKQKRRAAAKARGEEVSDSEDDL</sequence>
<organism evidence="17 18">
    <name type="scientific">Mortierella alpina</name>
    <name type="common">Oleaginous fungus</name>
    <name type="synonym">Mortierella renispora</name>
    <dbReference type="NCBI Taxonomy" id="64518"/>
    <lineage>
        <taxon>Eukaryota</taxon>
        <taxon>Fungi</taxon>
        <taxon>Fungi incertae sedis</taxon>
        <taxon>Mucoromycota</taxon>
        <taxon>Mortierellomycotina</taxon>
        <taxon>Mortierellomycetes</taxon>
        <taxon>Mortierellales</taxon>
        <taxon>Mortierellaceae</taxon>
        <taxon>Mortierella</taxon>
    </lineage>
</organism>
<dbReference type="Pfam" id="PF00005">
    <property type="entry name" value="ABC_tran"/>
    <property type="match status" value="2"/>
</dbReference>
<dbReference type="SUPFAM" id="SSF48371">
    <property type="entry name" value="ARM repeat"/>
    <property type="match status" value="1"/>
</dbReference>
<evidence type="ECO:0000259" key="16">
    <source>
        <dbReference type="PROSITE" id="PS50893"/>
    </source>
</evidence>
<comment type="subcellular location">
    <subcellularLocation>
        <location evidence="1">Cytoplasm</location>
    </subcellularLocation>
</comment>
<dbReference type="InterPro" id="IPR015688">
    <property type="entry name" value="eEF3_ABC2_chromodomain-like"/>
</dbReference>
<dbReference type="SMART" id="SM01349">
    <property type="entry name" value="TOG"/>
    <property type="match status" value="1"/>
</dbReference>
<feature type="domain" description="ABC transporter" evidence="16">
    <location>
        <begin position="740"/>
        <end position="1059"/>
    </location>
</feature>
<dbReference type="Gene3D" id="1.25.10.10">
    <property type="entry name" value="Leucine-rich Repeat Variant"/>
    <property type="match status" value="1"/>
</dbReference>
<evidence type="ECO:0000256" key="5">
    <source>
        <dbReference type="ARBA" id="ARBA00022737"/>
    </source>
</evidence>
<dbReference type="SUPFAM" id="SSF54160">
    <property type="entry name" value="Chromo domain-like"/>
    <property type="match status" value="1"/>
</dbReference>
<feature type="domain" description="ABC transporter" evidence="16">
    <location>
        <begin position="500"/>
        <end position="713"/>
    </location>
</feature>
<accession>A0A9P8A5S9</accession>
<keyword evidence="10" id="KW-0694">RNA-binding</keyword>
<dbReference type="InterPro" id="IPR011989">
    <property type="entry name" value="ARM-like"/>
</dbReference>
<dbReference type="Gene3D" id="2.40.50.990">
    <property type="match status" value="1"/>
</dbReference>
<dbReference type="Pfam" id="PF24987">
    <property type="entry name" value="HEAT_EF3_N"/>
    <property type="match status" value="1"/>
</dbReference>
<keyword evidence="9" id="KW-0067">ATP-binding</keyword>
<evidence type="ECO:0000313" key="18">
    <source>
        <dbReference type="Proteomes" id="UP000717515"/>
    </source>
</evidence>
<keyword evidence="8" id="KW-0378">Hydrolase</keyword>
<dbReference type="InterPro" id="IPR034085">
    <property type="entry name" value="TOG"/>
</dbReference>
<dbReference type="PROSITE" id="PS50893">
    <property type="entry name" value="ABC_TRANSPORTER_2"/>
    <property type="match status" value="2"/>
</dbReference>
<dbReference type="CDD" id="cd18626">
    <property type="entry name" value="CD_eEF3"/>
    <property type="match status" value="1"/>
</dbReference>
<comment type="caution">
    <text evidence="17">The sequence shown here is derived from an EMBL/GenBank/DDBJ whole genome shotgun (WGS) entry which is preliminary data.</text>
</comment>